<dbReference type="Proteomes" id="UP000664914">
    <property type="component" value="Chromosome"/>
</dbReference>
<reference evidence="2" key="2">
    <citation type="submission" date="2021-04" db="EMBL/GenBank/DDBJ databases">
        <title>Isolation and genomic analysis of the ibuprofen-degrading bacterium Sphingomonas strain MPO218.</title>
        <authorList>
            <person name="Aulestia M."/>
            <person name="Flores A."/>
            <person name="Mangas E.L."/>
            <person name="Perez-Pulido A.J."/>
            <person name="Santero E."/>
            <person name="Camacho E.M."/>
        </authorList>
    </citation>
    <scope>NUCLEOTIDE SEQUENCE</scope>
    <source>
        <strain evidence="2">MPO218</strain>
    </source>
</reference>
<sequence length="301" mass="33487">MLRAYVDDSVSNTGDRRLVLAALIQSEAIWAAFEVDWRRALAEPPAIAYFKMAEAQNRRDQFKGFSEKERNRKLHALADVVARYAPWGFHASVSTTDYRELIEPVAPFPMRTPYFLLFYAIVFGVARMHEALSVSEPCDFIFDQHSGLDKKTLPMLNDMIASSGGSWVGQISGSVRFADDKDEVAIQASDFLAWLIRRDGDGPLPPGCDGLMDKLVIYGVNRFTDIDRARLEQISAGFSEIPRANSIDKQGWREMIPIWEGGHAKAVNDAAIAAGLYPPEDKQSGGSPAAHSIIRRASEQH</sequence>
<dbReference type="AlphaFoldDB" id="A0A975D0Z3"/>
<evidence type="ECO:0000313" key="3">
    <source>
        <dbReference type="Proteomes" id="UP000664914"/>
    </source>
</evidence>
<protein>
    <submittedName>
        <fullName evidence="2">DUF3800 domain-containing protein</fullName>
    </submittedName>
</protein>
<organism evidence="2 3">
    <name type="scientific">Rhizorhabdus wittichii</name>
    <dbReference type="NCBI Taxonomy" id="160791"/>
    <lineage>
        <taxon>Bacteria</taxon>
        <taxon>Pseudomonadati</taxon>
        <taxon>Pseudomonadota</taxon>
        <taxon>Alphaproteobacteria</taxon>
        <taxon>Sphingomonadales</taxon>
        <taxon>Sphingomonadaceae</taxon>
        <taxon>Rhizorhabdus</taxon>
    </lineage>
</organism>
<feature type="region of interest" description="Disordered" evidence="1">
    <location>
        <begin position="278"/>
        <end position="301"/>
    </location>
</feature>
<dbReference type="EMBL" id="CP059319">
    <property type="protein sequence ID" value="QTH19705.1"/>
    <property type="molecule type" value="Genomic_DNA"/>
</dbReference>
<dbReference type="RefSeq" id="WP_208631683.1">
    <property type="nucleotide sequence ID" value="NZ_CP059319.1"/>
</dbReference>
<reference evidence="2" key="1">
    <citation type="submission" date="2020-07" db="EMBL/GenBank/DDBJ databases">
        <authorList>
            <person name="Camacho E."/>
        </authorList>
    </citation>
    <scope>NUCLEOTIDE SEQUENCE</scope>
    <source>
        <strain evidence="2">MPO218</strain>
    </source>
</reference>
<evidence type="ECO:0000313" key="2">
    <source>
        <dbReference type="EMBL" id="QTH19705.1"/>
    </source>
</evidence>
<dbReference type="InterPro" id="IPR024524">
    <property type="entry name" value="DUF3800"/>
</dbReference>
<evidence type="ECO:0000256" key="1">
    <source>
        <dbReference type="SAM" id="MobiDB-lite"/>
    </source>
</evidence>
<gene>
    <name evidence="2" type="ORF">HRJ34_15140</name>
</gene>
<name>A0A975D0Z3_9SPHN</name>
<dbReference type="Pfam" id="PF12686">
    <property type="entry name" value="DUF3800"/>
    <property type="match status" value="1"/>
</dbReference>
<proteinExistence type="predicted"/>
<accession>A0A975D0Z3</accession>